<keyword evidence="5" id="KW-0812">Transmembrane</keyword>
<dbReference type="SMART" id="SM00184">
    <property type="entry name" value="RING"/>
    <property type="match status" value="1"/>
</dbReference>
<evidence type="ECO:0000313" key="7">
    <source>
        <dbReference type="Ensembl" id="ENSGMOP00000062313.1"/>
    </source>
</evidence>
<evidence type="ECO:0000256" key="1">
    <source>
        <dbReference type="ARBA" id="ARBA00022723"/>
    </source>
</evidence>
<dbReference type="InterPro" id="IPR017907">
    <property type="entry name" value="Znf_RING_CS"/>
</dbReference>
<proteinExistence type="predicted"/>
<dbReference type="GO" id="GO:0061630">
    <property type="term" value="F:ubiquitin protein ligase activity"/>
    <property type="evidence" value="ECO:0007669"/>
    <property type="project" value="TreeGrafter"/>
</dbReference>
<dbReference type="AlphaFoldDB" id="A0A8C5FUF9"/>
<keyword evidence="2 4" id="KW-0863">Zinc-finger</keyword>
<protein>
    <recommendedName>
        <fullName evidence="6">RING-type domain-containing protein</fullName>
    </recommendedName>
</protein>
<evidence type="ECO:0000259" key="6">
    <source>
        <dbReference type="PROSITE" id="PS50089"/>
    </source>
</evidence>
<dbReference type="SUPFAM" id="SSF57850">
    <property type="entry name" value="RING/U-box"/>
    <property type="match status" value="1"/>
</dbReference>
<evidence type="ECO:0000256" key="4">
    <source>
        <dbReference type="PROSITE-ProRule" id="PRU00175"/>
    </source>
</evidence>
<evidence type="ECO:0000256" key="2">
    <source>
        <dbReference type="ARBA" id="ARBA00022771"/>
    </source>
</evidence>
<feature type="transmembrane region" description="Helical" evidence="5">
    <location>
        <begin position="147"/>
        <end position="166"/>
    </location>
</feature>
<keyword evidence="1" id="KW-0479">Metal-binding</keyword>
<evidence type="ECO:0000256" key="5">
    <source>
        <dbReference type="SAM" id="Phobius"/>
    </source>
</evidence>
<feature type="domain" description="RING-type" evidence="6">
    <location>
        <begin position="9"/>
        <end position="57"/>
    </location>
</feature>
<name>A0A8C5FUF9_GADMO</name>
<dbReference type="PROSITE" id="PS50089">
    <property type="entry name" value="ZF_RING_2"/>
    <property type="match status" value="1"/>
</dbReference>
<keyword evidence="5" id="KW-0472">Membrane</keyword>
<evidence type="ECO:0000313" key="8">
    <source>
        <dbReference type="Proteomes" id="UP000694546"/>
    </source>
</evidence>
<reference evidence="7" key="2">
    <citation type="submission" date="2025-09" db="UniProtKB">
        <authorList>
            <consortium name="Ensembl"/>
        </authorList>
    </citation>
    <scope>IDENTIFICATION</scope>
</reference>
<organism evidence="7 8">
    <name type="scientific">Gadus morhua</name>
    <name type="common">Atlantic cod</name>
    <dbReference type="NCBI Taxonomy" id="8049"/>
    <lineage>
        <taxon>Eukaryota</taxon>
        <taxon>Metazoa</taxon>
        <taxon>Chordata</taxon>
        <taxon>Craniata</taxon>
        <taxon>Vertebrata</taxon>
        <taxon>Euteleostomi</taxon>
        <taxon>Actinopterygii</taxon>
        <taxon>Neopterygii</taxon>
        <taxon>Teleostei</taxon>
        <taxon>Neoteleostei</taxon>
        <taxon>Acanthomorphata</taxon>
        <taxon>Zeiogadaria</taxon>
        <taxon>Gadariae</taxon>
        <taxon>Gadiformes</taxon>
        <taxon>Gadoidei</taxon>
        <taxon>Gadidae</taxon>
        <taxon>Gadus</taxon>
    </lineage>
</organism>
<dbReference type="GO" id="GO:0016567">
    <property type="term" value="P:protein ubiquitination"/>
    <property type="evidence" value="ECO:0007669"/>
    <property type="project" value="TreeGrafter"/>
</dbReference>
<dbReference type="Gene3D" id="3.30.40.10">
    <property type="entry name" value="Zinc/RING finger domain, C3HC4 (zinc finger)"/>
    <property type="match status" value="1"/>
</dbReference>
<dbReference type="InterPro" id="IPR001841">
    <property type="entry name" value="Znf_RING"/>
</dbReference>
<dbReference type="PROSITE" id="PS00518">
    <property type="entry name" value="ZF_RING_1"/>
    <property type="match status" value="1"/>
</dbReference>
<dbReference type="Proteomes" id="UP000694546">
    <property type="component" value="Chromosome 19"/>
</dbReference>
<keyword evidence="5" id="KW-1133">Transmembrane helix</keyword>
<dbReference type="Pfam" id="PF14634">
    <property type="entry name" value="zf-RING_5"/>
    <property type="match status" value="1"/>
</dbReference>
<accession>A0A8C5FUF9</accession>
<sequence>FPEVGTDSCPICNERFGPSGERRLALLHCDHALCHHCLSHILKRARDPSRVQCPFCRQNTPLSSRDFAQMMLEKGCHDNAAPATSSSYSSAPLLADVQPGDPHAAPQAPLGCLHAPGSEEQPLDVWGGGACGGRVCLALRVLMRPACCLPSTTVLLVLMLMVPWLFMSLRYL</sequence>
<dbReference type="InterPro" id="IPR013083">
    <property type="entry name" value="Znf_RING/FYVE/PHD"/>
</dbReference>
<reference evidence="7" key="1">
    <citation type="submission" date="2025-08" db="UniProtKB">
        <authorList>
            <consortium name="Ensembl"/>
        </authorList>
    </citation>
    <scope>IDENTIFICATION</scope>
</reference>
<keyword evidence="3" id="KW-0862">Zinc</keyword>
<keyword evidence="8" id="KW-1185">Reference proteome</keyword>
<evidence type="ECO:0000256" key="3">
    <source>
        <dbReference type="ARBA" id="ARBA00022833"/>
    </source>
</evidence>
<dbReference type="GO" id="GO:0008270">
    <property type="term" value="F:zinc ion binding"/>
    <property type="evidence" value="ECO:0007669"/>
    <property type="project" value="UniProtKB-KW"/>
</dbReference>
<dbReference type="Ensembl" id="ENSGMOT00000051713.1">
    <property type="protein sequence ID" value="ENSGMOP00000062313.1"/>
    <property type="gene ID" value="ENSGMOG00000023703.1"/>
</dbReference>